<sequence length="355" mass="40471">MSYNFDKNMTVFKFVLLVSSFFLLSSLSQCTTILLRDYQESAKIYGFYYYFYEGFKDTSGKPGATIIESPDDWFDSNKIFQYCANNPLSSLEANLDKDYSYEIQRRKKDEICKKLGNSTESNLIIEANGNLLLFDLGTKIAVTSGHHQHSSISPLDLVIYRGPPLRKSIQNIKAAWISKDSICLEDSSKKIVSLDCSHTEGNGDFERRVCFQTSADCSNKTLAPLHLSSIPRSAPTYFLKERCYGKVNECNNVSIAVWFPGQHASNKSQIIEIEIGKFSEQMIMSKTIPYVMSYGLYPVTIVWDVITFPFQIAAFIIFSMISVFGVMFLRERNNVNSAQERIFKSISFYNFRICS</sequence>
<comment type="caution">
    <text evidence="2">The sequence shown here is derived from an EMBL/GenBank/DDBJ whole genome shotgun (WGS) entry which is preliminary data.</text>
</comment>
<dbReference type="EMBL" id="AFMD02000338">
    <property type="protein sequence ID" value="EMG21211.1"/>
    <property type="molecule type" value="Genomic_DNA"/>
</dbReference>
<keyword evidence="1" id="KW-0812">Transmembrane</keyword>
<evidence type="ECO:0000256" key="1">
    <source>
        <dbReference type="SAM" id="Phobius"/>
    </source>
</evidence>
<name>M3HTH3_LEPIT</name>
<accession>M3HTH3</accession>
<evidence type="ECO:0000313" key="3">
    <source>
        <dbReference type="Proteomes" id="UP000011778"/>
    </source>
</evidence>
<reference evidence="2 3" key="1">
    <citation type="submission" date="2013-02" db="EMBL/GenBank/DDBJ databases">
        <authorList>
            <person name="Harkins D.M."/>
            <person name="Durkin A.S."/>
            <person name="Brinkac L.M."/>
            <person name="Haft D.H."/>
            <person name="Selengut J.D."/>
            <person name="Sanka R."/>
            <person name="DePew J."/>
            <person name="Purushe J."/>
            <person name="Tulsiani S.M."/>
            <person name="Graham G.C."/>
            <person name="Burns M.-A."/>
            <person name="Dohnt M.F."/>
            <person name="Smythe L.D."/>
            <person name="McKay D.B."/>
            <person name="Craig S.B."/>
            <person name="Vinetz J.M."/>
            <person name="Sutton G.G."/>
            <person name="Nierman W.C."/>
            <person name="Fouts D.E."/>
        </authorList>
    </citation>
    <scope>NUCLEOTIDE SEQUENCE [LARGE SCALE GENOMIC DNA]</scope>
    <source>
        <strain evidence="2 3">LT2050</strain>
    </source>
</reference>
<evidence type="ECO:0000313" key="2">
    <source>
        <dbReference type="EMBL" id="EMG21211.1"/>
    </source>
</evidence>
<keyword evidence="1" id="KW-1133">Transmembrane helix</keyword>
<gene>
    <name evidence="2" type="ORF">LEP1GSC150_0193</name>
</gene>
<keyword evidence="1" id="KW-0472">Membrane</keyword>
<organism evidence="2 3">
    <name type="scientific">Leptospira interrogans serovar Copenhageni str. LT2050</name>
    <dbReference type="NCBI Taxonomy" id="1001598"/>
    <lineage>
        <taxon>Bacteria</taxon>
        <taxon>Pseudomonadati</taxon>
        <taxon>Spirochaetota</taxon>
        <taxon>Spirochaetia</taxon>
        <taxon>Leptospirales</taxon>
        <taxon>Leptospiraceae</taxon>
        <taxon>Leptospira</taxon>
    </lineage>
</organism>
<proteinExistence type="predicted"/>
<protein>
    <submittedName>
        <fullName evidence="2">Uncharacterized protein</fullName>
    </submittedName>
</protein>
<dbReference type="AlphaFoldDB" id="M3HTH3"/>
<feature type="transmembrane region" description="Helical" evidence="1">
    <location>
        <begin position="308"/>
        <end position="329"/>
    </location>
</feature>
<dbReference type="Proteomes" id="UP000011778">
    <property type="component" value="Unassembled WGS sequence"/>
</dbReference>